<dbReference type="Pfam" id="PF00932">
    <property type="entry name" value="LTD"/>
    <property type="match status" value="1"/>
</dbReference>
<protein>
    <recommendedName>
        <fullName evidence="1">LTD domain-containing protein</fullName>
    </recommendedName>
</protein>
<comment type="caution">
    <text evidence="2">The sequence shown here is derived from an EMBL/GenBank/DDBJ whole genome shotgun (WGS) entry which is preliminary data.</text>
</comment>
<reference evidence="2 3" key="1">
    <citation type="submission" date="2014-02" db="EMBL/GenBank/DDBJ databases">
        <title>The small core and large imbalanced accessory genome model reveals a collaborative survival strategy of Sorangium cellulosum strains in nature.</title>
        <authorList>
            <person name="Han K."/>
            <person name="Peng R."/>
            <person name="Blom J."/>
            <person name="Li Y.-Z."/>
        </authorList>
    </citation>
    <scope>NUCLEOTIDE SEQUENCE [LARGE SCALE GENOMIC DNA]</scope>
    <source>
        <strain evidence="2 3">So0011-07</strain>
    </source>
</reference>
<gene>
    <name evidence="2" type="ORF">BE17_09500</name>
</gene>
<dbReference type="PANTHER" id="PTHR37397">
    <property type="entry name" value="SI:CH211-183D21.1"/>
    <property type="match status" value="1"/>
</dbReference>
<evidence type="ECO:0000259" key="1">
    <source>
        <dbReference type="PROSITE" id="PS51841"/>
    </source>
</evidence>
<evidence type="ECO:0000313" key="3">
    <source>
        <dbReference type="Proteomes" id="UP000075635"/>
    </source>
</evidence>
<dbReference type="Proteomes" id="UP000075635">
    <property type="component" value="Unassembled WGS sequence"/>
</dbReference>
<dbReference type="AlphaFoldDB" id="A0A150S413"/>
<name>A0A150S413_SORCE</name>
<sequence length="183" mass="18154">MINEVDYDQAGTDGAEFIEIYNGTGAPVDLAGHALVLVNGSSSSLSAYETFDLSPAGALAAGQYLVVGSTAVAVPEGALKIDFEGTQTDRVQNGAPDGIALMNTATGGVIDALSYEGAITAATIEGASVSLVEGEALAATVADSNLATAPGSLCRLPDGTDTNQAAADWAFSATITPGSANVP</sequence>
<dbReference type="InterPro" id="IPR001322">
    <property type="entry name" value="Lamin_tail_dom"/>
</dbReference>
<dbReference type="PANTHER" id="PTHR37397:SF1">
    <property type="entry name" value="LTD DOMAIN-CONTAINING PROTEIN"/>
    <property type="match status" value="1"/>
</dbReference>
<organism evidence="2 3">
    <name type="scientific">Sorangium cellulosum</name>
    <name type="common">Polyangium cellulosum</name>
    <dbReference type="NCBI Taxonomy" id="56"/>
    <lineage>
        <taxon>Bacteria</taxon>
        <taxon>Pseudomonadati</taxon>
        <taxon>Myxococcota</taxon>
        <taxon>Polyangia</taxon>
        <taxon>Polyangiales</taxon>
        <taxon>Polyangiaceae</taxon>
        <taxon>Sorangium</taxon>
    </lineage>
</organism>
<dbReference type="EMBL" id="JEMB01001461">
    <property type="protein sequence ID" value="KYF87214.1"/>
    <property type="molecule type" value="Genomic_DNA"/>
</dbReference>
<proteinExistence type="predicted"/>
<feature type="domain" description="LTD" evidence="1">
    <location>
        <begin position="1"/>
        <end position="117"/>
    </location>
</feature>
<accession>A0A150S413</accession>
<evidence type="ECO:0000313" key="2">
    <source>
        <dbReference type="EMBL" id="KYF87214.1"/>
    </source>
</evidence>
<dbReference type="PROSITE" id="PS51841">
    <property type="entry name" value="LTD"/>
    <property type="match status" value="1"/>
</dbReference>
<dbReference type="SUPFAM" id="SSF74853">
    <property type="entry name" value="Lamin A/C globular tail domain"/>
    <property type="match status" value="1"/>
</dbReference>
<dbReference type="InterPro" id="IPR036415">
    <property type="entry name" value="Lamin_tail_dom_sf"/>
</dbReference>